<evidence type="ECO:0000313" key="1">
    <source>
        <dbReference type="EMBL" id="MPD05657.1"/>
    </source>
</evidence>
<evidence type="ECO:0000313" key="2">
    <source>
        <dbReference type="Proteomes" id="UP000324222"/>
    </source>
</evidence>
<organism evidence="1 2">
    <name type="scientific">Portunus trituberculatus</name>
    <name type="common">Swimming crab</name>
    <name type="synonym">Neptunus trituberculatus</name>
    <dbReference type="NCBI Taxonomy" id="210409"/>
    <lineage>
        <taxon>Eukaryota</taxon>
        <taxon>Metazoa</taxon>
        <taxon>Ecdysozoa</taxon>
        <taxon>Arthropoda</taxon>
        <taxon>Crustacea</taxon>
        <taxon>Multicrustacea</taxon>
        <taxon>Malacostraca</taxon>
        <taxon>Eumalacostraca</taxon>
        <taxon>Eucarida</taxon>
        <taxon>Decapoda</taxon>
        <taxon>Pleocyemata</taxon>
        <taxon>Brachyura</taxon>
        <taxon>Eubrachyura</taxon>
        <taxon>Portunoidea</taxon>
        <taxon>Portunidae</taxon>
        <taxon>Portuninae</taxon>
        <taxon>Portunus</taxon>
    </lineage>
</organism>
<proteinExistence type="predicted"/>
<sequence length="120" mass="13228">MRKALQPRRSPRPGRVPLLPPCEASLRSLRPHDFLTPFKYSPPPCQGCRGRPACSEGGGSDEGINDARCINIHLTTGTLVQIPMTAFPSVSSFYLDRIEHATVMEVVTASKDVFRVPRIV</sequence>
<dbReference type="AlphaFoldDB" id="A0A5B7KG19"/>
<name>A0A5B7KG19_PORTR</name>
<keyword evidence="2" id="KW-1185">Reference proteome</keyword>
<protein>
    <submittedName>
        <fullName evidence="1">Uncharacterized protein</fullName>
    </submittedName>
</protein>
<accession>A0A5B7KG19</accession>
<gene>
    <name evidence="1" type="ORF">E2C01_101414</name>
</gene>
<dbReference type="Proteomes" id="UP000324222">
    <property type="component" value="Unassembled WGS sequence"/>
</dbReference>
<dbReference type="EMBL" id="VSRR010147075">
    <property type="protein sequence ID" value="MPD05657.1"/>
    <property type="molecule type" value="Genomic_DNA"/>
</dbReference>
<reference evidence="1 2" key="1">
    <citation type="submission" date="2019-05" db="EMBL/GenBank/DDBJ databases">
        <title>Another draft genome of Portunus trituberculatus and its Hox gene families provides insights of decapod evolution.</title>
        <authorList>
            <person name="Jeong J.-H."/>
            <person name="Song I."/>
            <person name="Kim S."/>
            <person name="Choi T."/>
            <person name="Kim D."/>
            <person name="Ryu S."/>
            <person name="Kim W."/>
        </authorList>
    </citation>
    <scope>NUCLEOTIDE SEQUENCE [LARGE SCALE GENOMIC DNA]</scope>
    <source>
        <tissue evidence="1">Muscle</tissue>
    </source>
</reference>
<comment type="caution">
    <text evidence="1">The sequence shown here is derived from an EMBL/GenBank/DDBJ whole genome shotgun (WGS) entry which is preliminary data.</text>
</comment>